<evidence type="ECO:0000313" key="2">
    <source>
        <dbReference type="Proteomes" id="UP001060085"/>
    </source>
</evidence>
<dbReference type="EMBL" id="CM044702">
    <property type="protein sequence ID" value="KAI5677315.1"/>
    <property type="molecule type" value="Genomic_DNA"/>
</dbReference>
<gene>
    <name evidence="1" type="ORF">M9H77_08265</name>
</gene>
<comment type="caution">
    <text evidence="1">The sequence shown here is derived from an EMBL/GenBank/DDBJ whole genome shotgun (WGS) entry which is preliminary data.</text>
</comment>
<organism evidence="1 2">
    <name type="scientific">Catharanthus roseus</name>
    <name type="common">Madagascar periwinkle</name>
    <name type="synonym">Vinca rosea</name>
    <dbReference type="NCBI Taxonomy" id="4058"/>
    <lineage>
        <taxon>Eukaryota</taxon>
        <taxon>Viridiplantae</taxon>
        <taxon>Streptophyta</taxon>
        <taxon>Embryophyta</taxon>
        <taxon>Tracheophyta</taxon>
        <taxon>Spermatophyta</taxon>
        <taxon>Magnoliopsida</taxon>
        <taxon>eudicotyledons</taxon>
        <taxon>Gunneridae</taxon>
        <taxon>Pentapetalae</taxon>
        <taxon>asterids</taxon>
        <taxon>lamiids</taxon>
        <taxon>Gentianales</taxon>
        <taxon>Apocynaceae</taxon>
        <taxon>Rauvolfioideae</taxon>
        <taxon>Vinceae</taxon>
        <taxon>Catharanthinae</taxon>
        <taxon>Catharanthus</taxon>
    </lineage>
</organism>
<keyword evidence="2" id="KW-1185">Reference proteome</keyword>
<evidence type="ECO:0000313" key="1">
    <source>
        <dbReference type="EMBL" id="KAI5677315.1"/>
    </source>
</evidence>
<accession>A0ACC0BXC3</accession>
<sequence>MDTTLPVRVVLFWDSEHARDAYGPYFIGVAKKTWTFTQMVIHDQLIRKILKHQGMDLNLWRVRITMRIFSDVQHTHVSTNKDHSNIRQHVTAITQIVSDKPSILYIDIEEDDEDDDNANEDYDVLSASDDNNDDNDEEDDINTPVNPLSSTTMN</sequence>
<reference evidence="2" key="1">
    <citation type="journal article" date="2023" name="Nat. Plants">
        <title>Single-cell RNA sequencing provides a high-resolution roadmap for understanding the multicellular compartmentation of specialized metabolism.</title>
        <authorList>
            <person name="Sun S."/>
            <person name="Shen X."/>
            <person name="Li Y."/>
            <person name="Li Y."/>
            <person name="Wang S."/>
            <person name="Li R."/>
            <person name="Zhang H."/>
            <person name="Shen G."/>
            <person name="Guo B."/>
            <person name="Wei J."/>
            <person name="Xu J."/>
            <person name="St-Pierre B."/>
            <person name="Chen S."/>
            <person name="Sun C."/>
        </authorList>
    </citation>
    <scope>NUCLEOTIDE SEQUENCE [LARGE SCALE GENOMIC DNA]</scope>
</reference>
<protein>
    <submittedName>
        <fullName evidence="1">Uncharacterized protein</fullName>
    </submittedName>
</protein>
<dbReference type="Proteomes" id="UP001060085">
    <property type="component" value="Linkage Group LG02"/>
</dbReference>
<name>A0ACC0BXC3_CATRO</name>
<proteinExistence type="predicted"/>